<accession>A0A397TQA1</accession>
<dbReference type="AlphaFoldDB" id="A0A397TQA1"/>
<keyword evidence="3" id="KW-1185">Reference proteome</keyword>
<proteinExistence type="predicted"/>
<sequence>MQDVDIHHLYKEGFDNFCFNNVIISSKENNWYRKECSLKTKGDERNVFLKTKGDERNAPGDKRRRNLRKVGIPPGNERRQKKMKGKMEGGSGENKENTRFDELKYKKRDLTLKEQELALREREAKIHIMKLSNLEKEYQLKLTN</sequence>
<dbReference type="OrthoDB" id="10693596at2759"/>
<evidence type="ECO:0008006" key="4">
    <source>
        <dbReference type="Google" id="ProtNLM"/>
    </source>
</evidence>
<feature type="region of interest" description="Disordered" evidence="1">
    <location>
        <begin position="49"/>
        <end position="100"/>
    </location>
</feature>
<reference evidence="2 3" key="1">
    <citation type="submission" date="2018-06" db="EMBL/GenBank/DDBJ databases">
        <title>Comparative genomics reveals the genomic features of Rhizophagus irregularis, R. cerebriforme, R. diaphanum and Gigaspora rosea, and their symbiotic lifestyle signature.</title>
        <authorList>
            <person name="Morin E."/>
            <person name="San Clemente H."/>
            <person name="Chen E.C.H."/>
            <person name="De La Providencia I."/>
            <person name="Hainaut M."/>
            <person name="Kuo A."/>
            <person name="Kohler A."/>
            <person name="Murat C."/>
            <person name="Tang N."/>
            <person name="Roy S."/>
            <person name="Loubradou J."/>
            <person name="Henrissat B."/>
            <person name="Grigoriev I.V."/>
            <person name="Corradi N."/>
            <person name="Roux C."/>
            <person name="Martin F.M."/>
        </authorList>
    </citation>
    <scope>NUCLEOTIDE SEQUENCE [LARGE SCALE GENOMIC DNA]</scope>
    <source>
        <strain evidence="2 3">DAOM 227022</strain>
    </source>
</reference>
<gene>
    <name evidence="2" type="ORF">C1645_814559</name>
</gene>
<feature type="compositionally biased region" description="Basic and acidic residues" evidence="1">
    <location>
        <begin position="49"/>
        <end position="61"/>
    </location>
</feature>
<protein>
    <recommendedName>
        <fullName evidence="4">No apical meristem-associated C-terminal domain-containing protein</fullName>
    </recommendedName>
</protein>
<comment type="caution">
    <text evidence="2">The sequence shown here is derived from an EMBL/GenBank/DDBJ whole genome shotgun (WGS) entry which is preliminary data.</text>
</comment>
<dbReference type="Proteomes" id="UP000265703">
    <property type="component" value="Unassembled WGS sequence"/>
</dbReference>
<organism evidence="2 3">
    <name type="scientific">Glomus cerebriforme</name>
    <dbReference type="NCBI Taxonomy" id="658196"/>
    <lineage>
        <taxon>Eukaryota</taxon>
        <taxon>Fungi</taxon>
        <taxon>Fungi incertae sedis</taxon>
        <taxon>Mucoromycota</taxon>
        <taxon>Glomeromycotina</taxon>
        <taxon>Glomeromycetes</taxon>
        <taxon>Glomerales</taxon>
        <taxon>Glomeraceae</taxon>
        <taxon>Glomus</taxon>
    </lineage>
</organism>
<name>A0A397TQA1_9GLOM</name>
<evidence type="ECO:0000256" key="1">
    <source>
        <dbReference type="SAM" id="MobiDB-lite"/>
    </source>
</evidence>
<dbReference type="EMBL" id="QKYT01000035">
    <property type="protein sequence ID" value="RIA97044.1"/>
    <property type="molecule type" value="Genomic_DNA"/>
</dbReference>
<evidence type="ECO:0000313" key="2">
    <source>
        <dbReference type="EMBL" id="RIA97044.1"/>
    </source>
</evidence>
<evidence type="ECO:0000313" key="3">
    <source>
        <dbReference type="Proteomes" id="UP000265703"/>
    </source>
</evidence>